<feature type="compositionally biased region" description="Basic and acidic residues" evidence="7">
    <location>
        <begin position="1"/>
        <end position="10"/>
    </location>
</feature>
<proteinExistence type="predicted"/>
<evidence type="ECO:0000256" key="2">
    <source>
        <dbReference type="ARBA" id="ARBA00022692"/>
    </source>
</evidence>
<feature type="transmembrane region" description="Helical" evidence="8">
    <location>
        <begin position="120"/>
        <end position="141"/>
    </location>
</feature>
<evidence type="ECO:0000256" key="6">
    <source>
        <dbReference type="PROSITE-ProRule" id="PRU10141"/>
    </source>
</evidence>
<dbReference type="GO" id="GO:0035145">
    <property type="term" value="C:exon-exon junction complex"/>
    <property type="evidence" value="ECO:0007669"/>
    <property type="project" value="InterPro"/>
</dbReference>
<evidence type="ECO:0000313" key="10">
    <source>
        <dbReference type="EMBL" id="KAF2301336.1"/>
    </source>
</evidence>
<protein>
    <recommendedName>
        <fullName evidence="9">Malectin-like domain-containing protein</fullName>
    </recommendedName>
</protein>
<feature type="binding site" evidence="6">
    <location>
        <position position="835"/>
    </location>
    <ligand>
        <name>ATP</name>
        <dbReference type="ChEBI" id="CHEBI:30616"/>
    </ligand>
</feature>
<evidence type="ECO:0000256" key="8">
    <source>
        <dbReference type="SAM" id="Phobius"/>
    </source>
</evidence>
<dbReference type="Gene3D" id="2.60.120.430">
    <property type="entry name" value="Galactose-binding lectin"/>
    <property type="match status" value="1"/>
</dbReference>
<dbReference type="PROSITE" id="PS00107">
    <property type="entry name" value="PROTEIN_KINASE_ATP"/>
    <property type="match status" value="1"/>
</dbReference>
<evidence type="ECO:0000259" key="9">
    <source>
        <dbReference type="Pfam" id="PF12819"/>
    </source>
</evidence>
<feature type="compositionally biased region" description="Low complexity" evidence="7">
    <location>
        <begin position="385"/>
        <end position="395"/>
    </location>
</feature>
<dbReference type="GO" id="GO:0003729">
    <property type="term" value="F:mRNA binding"/>
    <property type="evidence" value="ECO:0007669"/>
    <property type="project" value="InterPro"/>
</dbReference>
<evidence type="ECO:0000256" key="7">
    <source>
        <dbReference type="SAM" id="MobiDB-lite"/>
    </source>
</evidence>
<feature type="compositionally biased region" description="Polar residues" evidence="7">
    <location>
        <begin position="220"/>
        <end position="244"/>
    </location>
</feature>
<keyword evidence="6" id="KW-0067">ATP-binding</keyword>
<dbReference type="InterPro" id="IPR044796">
    <property type="entry name" value="MLN51_plant"/>
</dbReference>
<dbReference type="PANTHER" id="PTHR46837">
    <property type="entry name" value="PROTEIN MLN51 HOMOLOG"/>
    <property type="match status" value="1"/>
</dbReference>
<feature type="region of interest" description="Disordered" evidence="7">
    <location>
        <begin position="385"/>
        <end position="423"/>
    </location>
</feature>
<evidence type="ECO:0000313" key="11">
    <source>
        <dbReference type="Proteomes" id="UP000467840"/>
    </source>
</evidence>
<feature type="compositionally biased region" description="Basic residues" evidence="7">
    <location>
        <begin position="757"/>
        <end position="773"/>
    </location>
</feature>
<reference evidence="10 11" key="1">
    <citation type="journal article" date="2020" name="Mol. Plant">
        <title>The Chromosome-Based Rubber Tree Genome Provides New Insights into Spurge Genome Evolution and Rubber Biosynthesis.</title>
        <authorList>
            <person name="Liu J."/>
            <person name="Shi C."/>
            <person name="Shi C.C."/>
            <person name="Li W."/>
            <person name="Zhang Q.J."/>
            <person name="Zhang Y."/>
            <person name="Li K."/>
            <person name="Lu H.F."/>
            <person name="Shi C."/>
            <person name="Zhu S.T."/>
            <person name="Xiao Z.Y."/>
            <person name="Nan H."/>
            <person name="Yue Y."/>
            <person name="Zhu X.G."/>
            <person name="Wu Y."/>
            <person name="Hong X.N."/>
            <person name="Fan G.Y."/>
            <person name="Tong Y."/>
            <person name="Zhang D."/>
            <person name="Mao C.L."/>
            <person name="Liu Y.L."/>
            <person name="Hao S.J."/>
            <person name="Liu W.Q."/>
            <person name="Lv M.Q."/>
            <person name="Zhang H.B."/>
            <person name="Liu Y."/>
            <person name="Hu-Tang G.R."/>
            <person name="Wang J.P."/>
            <person name="Wang J.H."/>
            <person name="Sun Y.H."/>
            <person name="Ni S.B."/>
            <person name="Chen W.B."/>
            <person name="Zhang X.C."/>
            <person name="Jiao Y.N."/>
            <person name="Eichler E.E."/>
            <person name="Li G.H."/>
            <person name="Liu X."/>
            <person name="Gao L.Z."/>
        </authorList>
    </citation>
    <scope>NUCLEOTIDE SEQUENCE [LARGE SCALE GENOMIC DNA]</scope>
    <source>
        <strain evidence="11">cv. GT1</strain>
        <tissue evidence="10">Leaf</tissue>
    </source>
</reference>
<sequence>MDRRVLHSEESDGQGGAAEYDDDGEEVEGEDDEEEVYEDEEEEEAYEDEEEEDEIDGFDEGKERNAERGGGGGGVEVKVKEVEGGRWRKGRCESSGESCGGGEDEDEEGERRMNHLQYPLLVLFTCMMIGLETMLVVDTVAGKSLNTMQMSPGSSLVNAMQSSQSRTQGRGVAISGQMSYQSAPVQNQVNRASSATQPHSVQRSPVQNRAQPSVLAPGQQFGQRTGSGSQASSPPKTALSINSYESGETETTSESSKSKGALVGKGKESIQGSGRGSFCMAVHSYGSIREYGCWSWGNMEFYNIGKLELSFIASALVMQFGGQPGGIGVPAVGMAFPGYVAQPQLGLGNSEMTWLPVLAGAAGALGATYCSPYIGVDGAYHARPSGQTSSVGSSSKESDNINKSNNEWKPSQRPELVNDEFGQRQKPRRQVEFYMLLPRGLAPFIFAVDLAPCVLQRLFWSALGCNMLQDILGFLWFGFLVKLERNNIIDGHSSHMLNPMDQSMSFAIGMLQKAIGLVNSGAIRSHLNSLLKYLITTLVQTFKGVRCVNCPQMEGSPVVQQRHVFTSSRDSFSGEHGGPTIFPENDNLGRTWVSDQGFLVNLNVAANISDISAVKYVLGGATPDTAPSVVYGTATILKSIDSGNVNVNLTWEFIVDPGFQYLVRFHFCDIFTKDVHRLYFDVYIDSWLLAKEHNSCFLLLYNLGSAVYMDFVTALAVSNKLRVSVGPSSIPTVQHNVILNGLEIMKMKYFPGSLGGKGKKSARQSHSKTKCKNSHTVGSKNSNMGYRIPFAAVEEATNCFDESWVIGIGGFGKVYKGVLNDGPEIDQSHVSTAVKGTFGYLDPEYFERRQLTEKSDVYSFGMVLFEVLCARPVTDPTFPEGMNLADWVMEWKKKGQLEQVIDPALVRKIRPVSLGKFCETAEKCFSECRIDRPSMGDVLRNLEYALQLQEVVVPGDPEENSTNMIGELSPPINNFRHVDNGVSFAEFEASSVDDLSEVSISKGF</sequence>
<evidence type="ECO:0000256" key="4">
    <source>
        <dbReference type="ARBA" id="ARBA00022989"/>
    </source>
</evidence>
<keyword evidence="5 8" id="KW-0472">Membrane</keyword>
<name>A0A6A6LMN3_HEVBR</name>
<dbReference type="Pfam" id="PF12819">
    <property type="entry name" value="Malectin_like"/>
    <property type="match status" value="1"/>
</dbReference>
<dbReference type="GO" id="GO:0006397">
    <property type="term" value="P:mRNA processing"/>
    <property type="evidence" value="ECO:0007669"/>
    <property type="project" value="InterPro"/>
</dbReference>
<feature type="compositionally biased region" description="Polar residues" evidence="7">
    <location>
        <begin position="154"/>
        <end position="168"/>
    </location>
</feature>
<feature type="compositionally biased region" description="Basic and acidic residues" evidence="7">
    <location>
        <begin position="77"/>
        <end position="94"/>
    </location>
</feature>
<dbReference type="SUPFAM" id="SSF56112">
    <property type="entry name" value="Protein kinase-like (PK-like)"/>
    <property type="match status" value="1"/>
</dbReference>
<keyword evidence="11" id="KW-1185">Reference proteome</keyword>
<dbReference type="Proteomes" id="UP000467840">
    <property type="component" value="Chromosome 4"/>
</dbReference>
<dbReference type="FunFam" id="2.60.120.430:FF:000001">
    <property type="entry name" value="Receptor-like protein kinase FERONIA"/>
    <property type="match status" value="1"/>
</dbReference>
<feature type="domain" description="Malectin-like" evidence="9">
    <location>
        <begin position="567"/>
        <end position="746"/>
    </location>
</feature>
<dbReference type="EMBL" id="JAAGAX010000010">
    <property type="protein sequence ID" value="KAF2301336.1"/>
    <property type="molecule type" value="Genomic_DNA"/>
</dbReference>
<evidence type="ECO:0000256" key="5">
    <source>
        <dbReference type="ARBA" id="ARBA00023136"/>
    </source>
</evidence>
<dbReference type="InterPro" id="IPR011009">
    <property type="entry name" value="Kinase-like_dom_sf"/>
</dbReference>
<comment type="subcellular location">
    <subcellularLocation>
        <location evidence="1">Membrane</location>
        <topology evidence="1">Single-pass membrane protein</topology>
    </subcellularLocation>
</comment>
<dbReference type="GO" id="GO:0005524">
    <property type="term" value="F:ATP binding"/>
    <property type="evidence" value="ECO:0007669"/>
    <property type="project" value="UniProtKB-UniRule"/>
</dbReference>
<feature type="region of interest" description="Disordered" evidence="7">
    <location>
        <begin position="154"/>
        <end position="271"/>
    </location>
</feature>
<gene>
    <name evidence="10" type="ORF">GH714_022883</name>
</gene>
<dbReference type="GO" id="GO:0016020">
    <property type="term" value="C:membrane"/>
    <property type="evidence" value="ECO:0007669"/>
    <property type="project" value="UniProtKB-SubCell"/>
</dbReference>
<dbReference type="AlphaFoldDB" id="A0A6A6LMN3"/>
<dbReference type="Gene3D" id="1.10.510.10">
    <property type="entry name" value="Transferase(Phosphotransferase) domain 1"/>
    <property type="match status" value="1"/>
</dbReference>
<dbReference type="PANTHER" id="PTHR46837:SF5">
    <property type="entry name" value="PROTEIN MLN51 HOMOLOG"/>
    <property type="match status" value="1"/>
</dbReference>
<keyword evidence="6" id="KW-0547">Nucleotide-binding</keyword>
<feature type="region of interest" description="Disordered" evidence="7">
    <location>
        <begin position="1"/>
        <end position="110"/>
    </location>
</feature>
<feature type="region of interest" description="Disordered" evidence="7">
    <location>
        <begin position="755"/>
        <end position="778"/>
    </location>
</feature>
<keyword evidence="3" id="KW-0732">Signal</keyword>
<evidence type="ECO:0000256" key="3">
    <source>
        <dbReference type="ARBA" id="ARBA00022729"/>
    </source>
</evidence>
<comment type="caution">
    <text evidence="10">The sequence shown here is derived from an EMBL/GenBank/DDBJ whole genome shotgun (WGS) entry which is preliminary data.</text>
</comment>
<feature type="compositionally biased region" description="Polar residues" evidence="7">
    <location>
        <begin position="176"/>
        <end position="211"/>
    </location>
</feature>
<organism evidence="10 11">
    <name type="scientific">Hevea brasiliensis</name>
    <name type="common">Para rubber tree</name>
    <name type="synonym">Siphonia brasiliensis</name>
    <dbReference type="NCBI Taxonomy" id="3981"/>
    <lineage>
        <taxon>Eukaryota</taxon>
        <taxon>Viridiplantae</taxon>
        <taxon>Streptophyta</taxon>
        <taxon>Embryophyta</taxon>
        <taxon>Tracheophyta</taxon>
        <taxon>Spermatophyta</taxon>
        <taxon>Magnoliopsida</taxon>
        <taxon>eudicotyledons</taxon>
        <taxon>Gunneridae</taxon>
        <taxon>Pentapetalae</taxon>
        <taxon>rosids</taxon>
        <taxon>fabids</taxon>
        <taxon>Malpighiales</taxon>
        <taxon>Euphorbiaceae</taxon>
        <taxon>Crotonoideae</taxon>
        <taxon>Micrandreae</taxon>
        <taxon>Hevea</taxon>
    </lineage>
</organism>
<dbReference type="InterPro" id="IPR017441">
    <property type="entry name" value="Protein_kinase_ATP_BS"/>
</dbReference>
<evidence type="ECO:0000256" key="1">
    <source>
        <dbReference type="ARBA" id="ARBA00004167"/>
    </source>
</evidence>
<accession>A0A6A6LMN3</accession>
<dbReference type="InterPro" id="IPR024788">
    <property type="entry name" value="Malectin-like_Carb-bd_dom"/>
</dbReference>
<keyword evidence="4 8" id="KW-1133">Transmembrane helix</keyword>
<keyword evidence="2 8" id="KW-0812">Transmembrane</keyword>
<feature type="compositionally biased region" description="Low complexity" evidence="7">
    <location>
        <begin position="245"/>
        <end position="260"/>
    </location>
</feature>
<feature type="compositionally biased region" description="Acidic residues" evidence="7">
    <location>
        <begin position="19"/>
        <end position="58"/>
    </location>
</feature>